<protein>
    <submittedName>
        <fullName evidence="1">Hypp9320 protein</fullName>
    </submittedName>
</protein>
<dbReference type="EMBL" id="CAKMNS010000010">
    <property type="protein sequence ID" value="CAH1274776.1"/>
    <property type="molecule type" value="Genomic_DNA"/>
</dbReference>
<accession>A0A8S4ML85</accession>
<organism evidence="1 2">
    <name type="scientific">Branchiostoma lanceolatum</name>
    <name type="common">Common lancelet</name>
    <name type="synonym">Amphioxus lanceolatum</name>
    <dbReference type="NCBI Taxonomy" id="7740"/>
    <lineage>
        <taxon>Eukaryota</taxon>
        <taxon>Metazoa</taxon>
        <taxon>Chordata</taxon>
        <taxon>Cephalochordata</taxon>
        <taxon>Leptocardii</taxon>
        <taxon>Amphioxiformes</taxon>
        <taxon>Branchiostomatidae</taxon>
        <taxon>Branchiostoma</taxon>
    </lineage>
</organism>
<dbReference type="AlphaFoldDB" id="A0A8S4ML85"/>
<dbReference type="Proteomes" id="UP000838412">
    <property type="component" value="Unassembled WGS sequence"/>
</dbReference>
<evidence type="ECO:0000313" key="2">
    <source>
        <dbReference type="Proteomes" id="UP000838412"/>
    </source>
</evidence>
<keyword evidence="2" id="KW-1185">Reference proteome</keyword>
<name>A0A8S4ML85_BRALA</name>
<reference evidence="1" key="1">
    <citation type="submission" date="2022-01" db="EMBL/GenBank/DDBJ databases">
        <authorList>
            <person name="Braso-Vives M."/>
        </authorList>
    </citation>
    <scope>NUCLEOTIDE SEQUENCE</scope>
</reference>
<sequence length="60" mass="6666">MDLENATAALEQLFTLSGLVMPTGLRHVLFHLPHTAPATTSRPDWGPRRRLGAALFRGLW</sequence>
<gene>
    <name evidence="1" type="primary">Hypp9320</name>
    <name evidence="1" type="ORF">BLAG_LOCUS25700</name>
</gene>
<evidence type="ECO:0000313" key="1">
    <source>
        <dbReference type="EMBL" id="CAH1274776.1"/>
    </source>
</evidence>
<feature type="non-terminal residue" evidence="1">
    <location>
        <position position="1"/>
    </location>
</feature>
<proteinExistence type="predicted"/>
<comment type="caution">
    <text evidence="1">The sequence shown here is derived from an EMBL/GenBank/DDBJ whole genome shotgun (WGS) entry which is preliminary data.</text>
</comment>